<feature type="domain" description="ABC-type transport auxiliary lipoprotein component" evidence="2">
    <location>
        <begin position="37"/>
        <end position="193"/>
    </location>
</feature>
<name>A0A7X4GV99_9BURK</name>
<gene>
    <name evidence="3" type="ORF">GTP45_26535</name>
</gene>
<dbReference type="AlphaFoldDB" id="A0A7X4GV99"/>
<accession>A0A7X4GV99</accession>
<dbReference type="InterPro" id="IPR005586">
    <property type="entry name" value="ABC_trans_aux"/>
</dbReference>
<proteinExistence type="predicted"/>
<keyword evidence="1" id="KW-0732">Signal</keyword>
<evidence type="ECO:0000313" key="4">
    <source>
        <dbReference type="Proteomes" id="UP000450012"/>
    </source>
</evidence>
<evidence type="ECO:0000256" key="1">
    <source>
        <dbReference type="SAM" id="SignalP"/>
    </source>
</evidence>
<protein>
    <submittedName>
        <fullName evidence="3">ABC transporter</fullName>
    </submittedName>
</protein>
<dbReference type="Proteomes" id="UP000450012">
    <property type="component" value="Unassembled WGS sequence"/>
</dbReference>
<dbReference type="EMBL" id="WWCK01000009">
    <property type="protein sequence ID" value="MYM70335.1"/>
    <property type="molecule type" value="Genomic_DNA"/>
</dbReference>
<evidence type="ECO:0000259" key="2">
    <source>
        <dbReference type="Pfam" id="PF03886"/>
    </source>
</evidence>
<keyword evidence="4" id="KW-1185">Reference proteome</keyword>
<dbReference type="SUPFAM" id="SSF159594">
    <property type="entry name" value="XCC0632-like"/>
    <property type="match status" value="1"/>
</dbReference>
<sequence>MTTTIRNALMIAAMAVTLGACASKGQPTAQYDFGPLPAATSTASEAASASIGAVIVADVSGPASLDTERMHYRLLYSDARQSRPYAYNQWVSTPAQLLTQRMKARLSQAGVKVLSTTDAAASATVLRMEVEDFAQNFDSATSSKGVVRLRASVFRNHRLVEQKAFSSSVSAPSADAAGGASALADASDAVAAELITWLAALPPSK</sequence>
<dbReference type="PROSITE" id="PS51257">
    <property type="entry name" value="PROKAR_LIPOPROTEIN"/>
    <property type="match status" value="1"/>
</dbReference>
<reference evidence="3 4" key="1">
    <citation type="submission" date="2019-12" db="EMBL/GenBank/DDBJ databases">
        <title>Novel species isolated from a subtropical stream in China.</title>
        <authorList>
            <person name="Lu H."/>
        </authorList>
    </citation>
    <scope>NUCLEOTIDE SEQUENCE [LARGE SCALE GENOMIC DNA]</scope>
    <source>
        <strain evidence="3 4">FT55W</strain>
    </source>
</reference>
<dbReference type="Pfam" id="PF03886">
    <property type="entry name" value="ABC_trans_aux"/>
    <property type="match status" value="1"/>
</dbReference>
<feature type="chain" id="PRO_5030893454" evidence="1">
    <location>
        <begin position="23"/>
        <end position="205"/>
    </location>
</feature>
<evidence type="ECO:0000313" key="3">
    <source>
        <dbReference type="EMBL" id="MYM70335.1"/>
    </source>
</evidence>
<feature type="signal peptide" evidence="1">
    <location>
        <begin position="1"/>
        <end position="22"/>
    </location>
</feature>
<comment type="caution">
    <text evidence="3">The sequence shown here is derived from an EMBL/GenBank/DDBJ whole genome shotgun (WGS) entry which is preliminary data.</text>
</comment>
<organism evidence="3 4">
    <name type="scientific">Duganella rivi</name>
    <dbReference type="NCBI Taxonomy" id="2666083"/>
    <lineage>
        <taxon>Bacteria</taxon>
        <taxon>Pseudomonadati</taxon>
        <taxon>Pseudomonadota</taxon>
        <taxon>Betaproteobacteria</taxon>
        <taxon>Burkholderiales</taxon>
        <taxon>Oxalobacteraceae</taxon>
        <taxon>Telluria group</taxon>
        <taxon>Duganella</taxon>
    </lineage>
</organism>
<dbReference type="Gene3D" id="3.40.50.10610">
    <property type="entry name" value="ABC-type transport auxiliary lipoprotein component"/>
    <property type="match status" value="1"/>
</dbReference>